<protein>
    <submittedName>
        <fullName evidence="1">Uncharacterized protein</fullName>
    </submittedName>
</protein>
<gene>
    <name evidence="1" type="ORF">RO3G_12003</name>
</gene>
<sequence>MLAVLLYFKAVLDIEDQDILVNLRYSGLKCRNLSFQHDNDTKHKPRHITNPIFDSRASVLKG</sequence>
<evidence type="ECO:0000313" key="2">
    <source>
        <dbReference type="Proteomes" id="UP000009138"/>
    </source>
</evidence>
<evidence type="ECO:0000313" key="1">
    <source>
        <dbReference type="EMBL" id="EIE87292.1"/>
    </source>
</evidence>
<dbReference type="AlphaFoldDB" id="I1CFR2"/>
<dbReference type="InParanoid" id="I1CFR2"/>
<dbReference type="RefSeq" id="XP_067522688.1">
    <property type="nucleotide sequence ID" value="XM_067666587.1"/>
</dbReference>
<dbReference type="EMBL" id="CH476741">
    <property type="protein sequence ID" value="EIE87292.1"/>
    <property type="molecule type" value="Genomic_DNA"/>
</dbReference>
<dbReference type="Proteomes" id="UP000009138">
    <property type="component" value="Unassembled WGS sequence"/>
</dbReference>
<reference evidence="1 2" key="1">
    <citation type="journal article" date="2009" name="PLoS Genet.">
        <title>Genomic analysis of the basal lineage fungus Rhizopus oryzae reveals a whole-genome duplication.</title>
        <authorList>
            <person name="Ma L.-J."/>
            <person name="Ibrahim A.S."/>
            <person name="Skory C."/>
            <person name="Grabherr M.G."/>
            <person name="Burger G."/>
            <person name="Butler M."/>
            <person name="Elias M."/>
            <person name="Idnurm A."/>
            <person name="Lang B.F."/>
            <person name="Sone T."/>
            <person name="Abe A."/>
            <person name="Calvo S.E."/>
            <person name="Corrochano L.M."/>
            <person name="Engels R."/>
            <person name="Fu J."/>
            <person name="Hansberg W."/>
            <person name="Kim J.-M."/>
            <person name="Kodira C.D."/>
            <person name="Koehrsen M.J."/>
            <person name="Liu B."/>
            <person name="Miranda-Saavedra D."/>
            <person name="O'Leary S."/>
            <person name="Ortiz-Castellanos L."/>
            <person name="Poulter R."/>
            <person name="Rodriguez-Romero J."/>
            <person name="Ruiz-Herrera J."/>
            <person name="Shen Y.-Q."/>
            <person name="Zeng Q."/>
            <person name="Galagan J."/>
            <person name="Birren B.W."/>
            <person name="Cuomo C.A."/>
            <person name="Wickes B.L."/>
        </authorList>
    </citation>
    <scope>NUCLEOTIDE SEQUENCE [LARGE SCALE GENOMIC DNA]</scope>
    <source>
        <strain evidence="2">RA 99-880 / ATCC MYA-4621 / FGSC 9543 / NRRL 43880</strain>
    </source>
</reference>
<keyword evidence="2" id="KW-1185">Reference proteome</keyword>
<name>I1CFR2_RHIO9</name>
<dbReference type="GeneID" id="93618968"/>
<proteinExistence type="predicted"/>
<dbReference type="VEuPathDB" id="FungiDB:RO3G_12003"/>
<accession>I1CFR2</accession>
<organism evidence="1 2">
    <name type="scientific">Rhizopus delemar (strain RA 99-880 / ATCC MYA-4621 / FGSC 9543 / NRRL 43880)</name>
    <name type="common">Mucormycosis agent</name>
    <name type="synonym">Rhizopus arrhizus var. delemar</name>
    <dbReference type="NCBI Taxonomy" id="246409"/>
    <lineage>
        <taxon>Eukaryota</taxon>
        <taxon>Fungi</taxon>
        <taxon>Fungi incertae sedis</taxon>
        <taxon>Mucoromycota</taxon>
        <taxon>Mucoromycotina</taxon>
        <taxon>Mucoromycetes</taxon>
        <taxon>Mucorales</taxon>
        <taxon>Mucorineae</taxon>
        <taxon>Rhizopodaceae</taxon>
        <taxon>Rhizopus</taxon>
    </lineage>
</organism>